<protein>
    <submittedName>
        <fullName evidence="11">Sigma-54-dependent Fis family transcriptional regulator</fullName>
    </submittedName>
</protein>
<feature type="domain" description="Sigma-54 factor interaction" evidence="9">
    <location>
        <begin position="146"/>
        <end position="375"/>
    </location>
</feature>
<keyword evidence="2" id="KW-0067">ATP-binding</keyword>
<dbReference type="InterPro" id="IPR011006">
    <property type="entry name" value="CheY-like_superfamily"/>
</dbReference>
<evidence type="ECO:0000256" key="2">
    <source>
        <dbReference type="ARBA" id="ARBA00022840"/>
    </source>
</evidence>
<keyword evidence="5" id="KW-0010">Activator</keyword>
<name>A0A523VYP8_UNCAE</name>
<evidence type="ECO:0000256" key="8">
    <source>
        <dbReference type="SAM" id="MobiDB-lite"/>
    </source>
</evidence>
<dbReference type="Proteomes" id="UP000319130">
    <property type="component" value="Unassembled WGS sequence"/>
</dbReference>
<dbReference type="Pfam" id="PF00158">
    <property type="entry name" value="Sigma54_activat"/>
    <property type="match status" value="1"/>
</dbReference>
<accession>A0A523VYP8</accession>
<feature type="modified residue" description="4-aspartylphosphate" evidence="7">
    <location>
        <position position="51"/>
    </location>
</feature>
<dbReference type="GO" id="GO:0005524">
    <property type="term" value="F:ATP binding"/>
    <property type="evidence" value="ECO:0007669"/>
    <property type="project" value="UniProtKB-KW"/>
</dbReference>
<dbReference type="InterPro" id="IPR025944">
    <property type="entry name" value="Sigma_54_int_dom_CS"/>
</dbReference>
<keyword evidence="4" id="KW-0238">DNA-binding</keyword>
<keyword evidence="3" id="KW-0805">Transcription regulation</keyword>
<feature type="non-terminal residue" evidence="11">
    <location>
        <position position="419"/>
    </location>
</feature>
<dbReference type="SUPFAM" id="SSF52172">
    <property type="entry name" value="CheY-like"/>
    <property type="match status" value="1"/>
</dbReference>
<dbReference type="GO" id="GO:0003677">
    <property type="term" value="F:DNA binding"/>
    <property type="evidence" value="ECO:0007669"/>
    <property type="project" value="UniProtKB-KW"/>
</dbReference>
<keyword evidence="1" id="KW-0547">Nucleotide-binding</keyword>
<reference evidence="11 12" key="1">
    <citation type="submission" date="2019-03" db="EMBL/GenBank/DDBJ databases">
        <title>Metabolic potential of uncultured bacteria and archaea associated with petroleum seepage in deep-sea sediments.</title>
        <authorList>
            <person name="Dong X."/>
            <person name="Hubert C."/>
        </authorList>
    </citation>
    <scope>NUCLEOTIDE SEQUENCE [LARGE SCALE GENOMIC DNA]</scope>
    <source>
        <strain evidence="11">E29_bin52</strain>
    </source>
</reference>
<dbReference type="InterPro" id="IPR025662">
    <property type="entry name" value="Sigma_54_int_dom_ATP-bd_1"/>
</dbReference>
<dbReference type="GO" id="GO:0000160">
    <property type="term" value="P:phosphorelay signal transduction system"/>
    <property type="evidence" value="ECO:0007669"/>
    <property type="project" value="InterPro"/>
</dbReference>
<feature type="region of interest" description="Disordered" evidence="8">
    <location>
        <begin position="386"/>
        <end position="406"/>
    </location>
</feature>
<dbReference type="InterPro" id="IPR058031">
    <property type="entry name" value="AAA_lid_NorR"/>
</dbReference>
<dbReference type="SUPFAM" id="SSF52540">
    <property type="entry name" value="P-loop containing nucleoside triphosphate hydrolases"/>
    <property type="match status" value="1"/>
</dbReference>
<dbReference type="Gene3D" id="3.40.50.2300">
    <property type="match status" value="1"/>
</dbReference>
<comment type="caution">
    <text evidence="11">The sequence shown here is derived from an EMBL/GenBank/DDBJ whole genome shotgun (WGS) entry which is preliminary data.</text>
</comment>
<dbReference type="SMART" id="SM00448">
    <property type="entry name" value="REC"/>
    <property type="match status" value="1"/>
</dbReference>
<organism evidence="11 12">
    <name type="scientific">Aerophobetes bacterium</name>
    <dbReference type="NCBI Taxonomy" id="2030807"/>
    <lineage>
        <taxon>Bacteria</taxon>
        <taxon>Candidatus Aerophobota</taxon>
    </lineage>
</organism>
<keyword evidence="6" id="KW-0804">Transcription</keyword>
<evidence type="ECO:0000259" key="10">
    <source>
        <dbReference type="PROSITE" id="PS50110"/>
    </source>
</evidence>
<dbReference type="Gene3D" id="3.40.50.300">
    <property type="entry name" value="P-loop containing nucleotide triphosphate hydrolases"/>
    <property type="match status" value="1"/>
</dbReference>
<dbReference type="PROSITE" id="PS50110">
    <property type="entry name" value="RESPONSE_REGULATORY"/>
    <property type="match status" value="1"/>
</dbReference>
<evidence type="ECO:0000256" key="7">
    <source>
        <dbReference type="PROSITE-ProRule" id="PRU00169"/>
    </source>
</evidence>
<evidence type="ECO:0000256" key="6">
    <source>
        <dbReference type="ARBA" id="ARBA00023163"/>
    </source>
</evidence>
<dbReference type="PANTHER" id="PTHR32071:SF113">
    <property type="entry name" value="ALGINATE BIOSYNTHESIS TRANSCRIPTIONAL REGULATORY PROTEIN ALGB"/>
    <property type="match status" value="1"/>
</dbReference>
<dbReference type="PROSITE" id="PS00688">
    <property type="entry name" value="SIGMA54_INTERACT_3"/>
    <property type="match status" value="1"/>
</dbReference>
<sequence>MNKVLVVEDDKDLRELIYRTLKDSYEVLQAEDRPQACEVMRRIPVDLVLLDLHLPPEVNTPEEGMKTLEEMGKADPEIKVVVITGDREQETSLRAISNGAYDYFSKPFDFEEMKIVIKRALYIRSLERENRRLRQELAREAQFDNIIGKSDKMKSVFEIIRIVAHSDCTVLIRGESGTGKELVATTIHDNGPRSDKPFVALNCAAIPEALLESELFGYEKGAFTDANKGKPGKFELASDGTLFLDEVADMSLAMQAKILRAVQDRTFERLGGTKPIKVNTRLMAATNKNLEELMRKEAFREDLYYRLNVVSIYVPALRERKKDISLLADHFLRKYKSRDTKKTKRISAHVLRLLVDYEWPGNVRELENVIERAVVLGREDTLQAGDISSGIGRRPSKSSAASSSTNVSLVDAEKHLIEE</sequence>
<feature type="domain" description="Response regulatory" evidence="10">
    <location>
        <begin position="3"/>
        <end position="121"/>
    </location>
</feature>
<dbReference type="FunFam" id="3.40.50.300:FF:000006">
    <property type="entry name" value="DNA-binding transcriptional regulator NtrC"/>
    <property type="match status" value="1"/>
</dbReference>
<dbReference type="Pfam" id="PF25601">
    <property type="entry name" value="AAA_lid_14"/>
    <property type="match status" value="1"/>
</dbReference>
<dbReference type="SMART" id="SM00382">
    <property type="entry name" value="AAA"/>
    <property type="match status" value="1"/>
</dbReference>
<dbReference type="InterPro" id="IPR001789">
    <property type="entry name" value="Sig_transdc_resp-reg_receiver"/>
</dbReference>
<dbReference type="GO" id="GO:0006355">
    <property type="term" value="P:regulation of DNA-templated transcription"/>
    <property type="evidence" value="ECO:0007669"/>
    <property type="project" value="InterPro"/>
</dbReference>
<evidence type="ECO:0000256" key="4">
    <source>
        <dbReference type="ARBA" id="ARBA00023125"/>
    </source>
</evidence>
<evidence type="ECO:0000259" key="9">
    <source>
        <dbReference type="PROSITE" id="PS50045"/>
    </source>
</evidence>
<dbReference type="Gene3D" id="1.10.8.60">
    <property type="match status" value="1"/>
</dbReference>
<gene>
    <name evidence="11" type="ORF">E3J48_07295</name>
</gene>
<evidence type="ECO:0000256" key="1">
    <source>
        <dbReference type="ARBA" id="ARBA00022741"/>
    </source>
</evidence>
<proteinExistence type="predicted"/>
<evidence type="ECO:0000256" key="5">
    <source>
        <dbReference type="ARBA" id="ARBA00023159"/>
    </source>
</evidence>
<keyword evidence="7" id="KW-0597">Phosphoprotein</keyword>
<dbReference type="InterPro" id="IPR002078">
    <property type="entry name" value="Sigma_54_int"/>
</dbReference>
<dbReference type="PROSITE" id="PS00675">
    <property type="entry name" value="SIGMA54_INTERACT_1"/>
    <property type="match status" value="1"/>
</dbReference>
<dbReference type="InterPro" id="IPR027417">
    <property type="entry name" value="P-loop_NTPase"/>
</dbReference>
<dbReference type="PROSITE" id="PS50045">
    <property type="entry name" value="SIGMA54_INTERACT_4"/>
    <property type="match status" value="1"/>
</dbReference>
<dbReference type="EMBL" id="SOIZ01000330">
    <property type="protein sequence ID" value="TET59905.1"/>
    <property type="molecule type" value="Genomic_DNA"/>
</dbReference>
<evidence type="ECO:0000313" key="12">
    <source>
        <dbReference type="Proteomes" id="UP000319130"/>
    </source>
</evidence>
<evidence type="ECO:0000313" key="11">
    <source>
        <dbReference type="EMBL" id="TET59905.1"/>
    </source>
</evidence>
<dbReference type="Pfam" id="PF00072">
    <property type="entry name" value="Response_reg"/>
    <property type="match status" value="1"/>
</dbReference>
<dbReference type="FunFam" id="1.10.8.60:FF:000014">
    <property type="entry name" value="DNA-binding transcriptional regulator NtrC"/>
    <property type="match status" value="1"/>
</dbReference>
<dbReference type="InterPro" id="IPR003593">
    <property type="entry name" value="AAA+_ATPase"/>
</dbReference>
<dbReference type="CDD" id="cd00009">
    <property type="entry name" value="AAA"/>
    <property type="match status" value="1"/>
</dbReference>
<dbReference type="PANTHER" id="PTHR32071">
    <property type="entry name" value="TRANSCRIPTIONAL REGULATORY PROTEIN"/>
    <property type="match status" value="1"/>
</dbReference>
<evidence type="ECO:0000256" key="3">
    <source>
        <dbReference type="ARBA" id="ARBA00023015"/>
    </source>
</evidence>
<dbReference type="AlphaFoldDB" id="A0A523VYP8"/>